<evidence type="ECO:0000256" key="9">
    <source>
        <dbReference type="SAM" id="MobiDB-lite"/>
    </source>
</evidence>
<name>A0AAJ6CGV1_9BASI</name>
<dbReference type="EC" id="3.5.4.25" evidence="3"/>
<evidence type="ECO:0000256" key="6">
    <source>
        <dbReference type="ARBA" id="ARBA00022801"/>
    </source>
</evidence>
<feature type="compositionally biased region" description="Low complexity" evidence="9">
    <location>
        <begin position="15"/>
        <end position="31"/>
    </location>
</feature>
<evidence type="ECO:0000313" key="11">
    <source>
        <dbReference type="EMBL" id="WFC98605.1"/>
    </source>
</evidence>
<accession>A0AAJ6CGV1</accession>
<dbReference type="AlphaFoldDB" id="A0AAJ6CGV1"/>
<dbReference type="NCBIfam" id="NF001591">
    <property type="entry name" value="PRK00393.1"/>
    <property type="match status" value="1"/>
</dbReference>
<dbReference type="GO" id="GO:0005525">
    <property type="term" value="F:GTP binding"/>
    <property type="evidence" value="ECO:0007669"/>
    <property type="project" value="UniProtKB-KW"/>
</dbReference>
<feature type="compositionally biased region" description="Acidic residues" evidence="9">
    <location>
        <begin position="363"/>
        <end position="373"/>
    </location>
</feature>
<comment type="pathway">
    <text evidence="1">Cofactor biosynthesis; riboflavin biosynthesis.</text>
</comment>
<evidence type="ECO:0000256" key="5">
    <source>
        <dbReference type="ARBA" id="ARBA00022741"/>
    </source>
</evidence>
<dbReference type="PANTHER" id="PTHR21327:SF29">
    <property type="entry name" value="GTP CYCLOHYDROLASE-2"/>
    <property type="match status" value="1"/>
</dbReference>
<gene>
    <name evidence="11" type="primary">RIB1</name>
    <name evidence="11" type="ORF">MYAM1_001335</name>
</gene>
<keyword evidence="12" id="KW-1185">Reference proteome</keyword>
<keyword evidence="6 11" id="KW-0378">Hydrolase</keyword>
<comment type="similarity">
    <text evidence="2">Belongs to the GTP cyclohydrolase II family.</text>
</comment>
<evidence type="ECO:0000256" key="2">
    <source>
        <dbReference type="ARBA" id="ARBA00008131"/>
    </source>
</evidence>
<dbReference type="GO" id="GO:0003935">
    <property type="term" value="F:GTP cyclohydrolase II activity"/>
    <property type="evidence" value="ECO:0007669"/>
    <property type="project" value="UniProtKB-EC"/>
</dbReference>
<evidence type="ECO:0000256" key="7">
    <source>
        <dbReference type="ARBA" id="ARBA00023134"/>
    </source>
</evidence>
<dbReference type="GO" id="GO:0009231">
    <property type="term" value="P:riboflavin biosynthetic process"/>
    <property type="evidence" value="ECO:0007669"/>
    <property type="project" value="UniProtKB-KW"/>
</dbReference>
<organism evidence="11 12">
    <name type="scientific">Malassezia yamatoensis</name>
    <dbReference type="NCBI Taxonomy" id="253288"/>
    <lineage>
        <taxon>Eukaryota</taxon>
        <taxon>Fungi</taxon>
        <taxon>Dikarya</taxon>
        <taxon>Basidiomycota</taxon>
        <taxon>Ustilaginomycotina</taxon>
        <taxon>Malasseziomycetes</taxon>
        <taxon>Malasseziales</taxon>
        <taxon>Malasseziaceae</taxon>
        <taxon>Malassezia</taxon>
    </lineage>
</organism>
<dbReference type="InterPro" id="IPR032677">
    <property type="entry name" value="GTP_cyclohydro_II"/>
</dbReference>
<dbReference type="Pfam" id="PF00925">
    <property type="entry name" value="GTP_cyclohydro2"/>
    <property type="match status" value="1"/>
</dbReference>
<evidence type="ECO:0000256" key="3">
    <source>
        <dbReference type="ARBA" id="ARBA00012762"/>
    </source>
</evidence>
<evidence type="ECO:0000259" key="10">
    <source>
        <dbReference type="Pfam" id="PF00925"/>
    </source>
</evidence>
<sequence length="414" mass="45494">MAHVEPSTSRHCAADADSSASSGRSSISGSAKGNSVKKPAPLTESIVEKAMGSKPFINEHKMKASIDSSQPLQVRCHGRTRVPTPHGEIFLHLYRNNHDEKEHLALVIDPAQNQPSIQKKQQEGSLGLPRHIRSRTLDAIWHPDETTIERLIRGAYVDRLSPECQTPSRFSAANNADADHDQDMYANPLVRIHSECYTGETIGSKRCDCGEQLEEALSVISSSVTKSSDGRAVPPRGVVVYMRQEGRGIGLLDKLFAYNLQDMGHDTVTANVMLGHLPDARKYDISSAILKDLGINACRLLTNNPEKMDALAKEGIHVSERVPVVPGVWKQLGKKGKQFQDSCANSTMAIDSVYSPSATQSLEDSDWEEEIEQPDSLTSGIDHSSDLERYLRTKVEKMGHMLVIPDTSDSVHSI</sequence>
<proteinExistence type="inferred from homology"/>
<feature type="domain" description="GTP cyclohydrolase II" evidence="10">
    <location>
        <begin position="185"/>
        <end position="323"/>
    </location>
</feature>
<feature type="region of interest" description="Disordered" evidence="9">
    <location>
        <begin position="1"/>
        <end position="40"/>
    </location>
</feature>
<dbReference type="Proteomes" id="UP001219567">
    <property type="component" value="Chromosome 1"/>
</dbReference>
<keyword evidence="4" id="KW-0686">Riboflavin biosynthesis</keyword>
<protein>
    <recommendedName>
        <fullName evidence="3">GTP cyclohydrolase II</fullName>
        <ecNumber evidence="3">3.5.4.25</ecNumber>
    </recommendedName>
</protein>
<comment type="catalytic activity">
    <reaction evidence="8">
        <text>GTP + 4 H2O = 2,5-diamino-6-hydroxy-4-(5-phosphoribosylamino)-pyrimidine + formate + 2 phosphate + 3 H(+)</text>
        <dbReference type="Rhea" id="RHEA:23704"/>
        <dbReference type="ChEBI" id="CHEBI:15377"/>
        <dbReference type="ChEBI" id="CHEBI:15378"/>
        <dbReference type="ChEBI" id="CHEBI:15740"/>
        <dbReference type="ChEBI" id="CHEBI:37565"/>
        <dbReference type="ChEBI" id="CHEBI:43474"/>
        <dbReference type="ChEBI" id="CHEBI:58614"/>
        <dbReference type="EC" id="3.5.4.25"/>
    </reaction>
</comment>
<dbReference type="EMBL" id="CP119943">
    <property type="protein sequence ID" value="WFC98605.1"/>
    <property type="molecule type" value="Genomic_DNA"/>
</dbReference>
<reference evidence="11 12" key="1">
    <citation type="submission" date="2023-03" db="EMBL/GenBank/DDBJ databases">
        <title>Mating type loci evolution in Malassezia.</title>
        <authorList>
            <person name="Coelho M.A."/>
        </authorList>
    </citation>
    <scope>NUCLEOTIDE SEQUENCE [LARGE SCALE GENOMIC DNA]</scope>
    <source>
        <strain evidence="11 12">CBS 9725</strain>
    </source>
</reference>
<dbReference type="Gene3D" id="3.40.50.10990">
    <property type="entry name" value="GTP cyclohydrolase II"/>
    <property type="match status" value="1"/>
</dbReference>
<evidence type="ECO:0000256" key="1">
    <source>
        <dbReference type="ARBA" id="ARBA00005104"/>
    </source>
</evidence>
<feature type="region of interest" description="Disordered" evidence="9">
    <location>
        <begin position="355"/>
        <end position="383"/>
    </location>
</feature>
<evidence type="ECO:0000313" key="12">
    <source>
        <dbReference type="Proteomes" id="UP001219567"/>
    </source>
</evidence>
<dbReference type="InterPro" id="IPR000926">
    <property type="entry name" value="RibA"/>
</dbReference>
<dbReference type="CDD" id="cd00641">
    <property type="entry name" value="GTP_cyclohydro2"/>
    <property type="match status" value="1"/>
</dbReference>
<keyword evidence="7" id="KW-0342">GTP-binding</keyword>
<dbReference type="PANTHER" id="PTHR21327">
    <property type="entry name" value="GTP CYCLOHYDROLASE II-RELATED"/>
    <property type="match status" value="1"/>
</dbReference>
<evidence type="ECO:0000256" key="4">
    <source>
        <dbReference type="ARBA" id="ARBA00022619"/>
    </source>
</evidence>
<dbReference type="InterPro" id="IPR036144">
    <property type="entry name" value="RibA-like_sf"/>
</dbReference>
<evidence type="ECO:0000256" key="8">
    <source>
        <dbReference type="ARBA" id="ARBA00049295"/>
    </source>
</evidence>
<feature type="compositionally biased region" description="Polar residues" evidence="9">
    <location>
        <begin position="1"/>
        <end position="10"/>
    </location>
</feature>
<dbReference type="SUPFAM" id="SSF142695">
    <property type="entry name" value="RibA-like"/>
    <property type="match status" value="2"/>
</dbReference>
<keyword evidence="5" id="KW-0547">Nucleotide-binding</keyword>